<gene>
    <name evidence="4" type="ORF">RKE40_11455</name>
</gene>
<dbReference type="EMBL" id="JAWDID010000014">
    <property type="protein sequence ID" value="MDU0340505.1"/>
    <property type="molecule type" value="Genomic_DNA"/>
</dbReference>
<accession>A0ABU3S6U1</accession>
<evidence type="ECO:0000256" key="2">
    <source>
        <dbReference type="PROSITE-ProRule" id="PRU01161"/>
    </source>
</evidence>
<reference evidence="4 5" key="1">
    <citation type="submission" date="2023-09" db="EMBL/GenBank/DDBJ databases">
        <title>Whole genome shotgun sequencing (WGS) of Bosea sp. ZW T0_25, isolated from stored onions (Allium cepa).</title>
        <authorList>
            <person name="Stoll D.A."/>
            <person name="Huch M."/>
        </authorList>
    </citation>
    <scope>NUCLEOTIDE SEQUENCE [LARGE SCALE GENOMIC DNA]</scope>
    <source>
        <strain evidence="4 5">ZW T0_25</strain>
    </source>
</reference>
<feature type="short sequence motif" description="DGA/G" evidence="2">
    <location>
        <begin position="254"/>
        <end position="256"/>
    </location>
</feature>
<evidence type="ECO:0000256" key="1">
    <source>
        <dbReference type="ARBA" id="ARBA00023098"/>
    </source>
</evidence>
<evidence type="ECO:0000313" key="4">
    <source>
        <dbReference type="EMBL" id="MDU0340505.1"/>
    </source>
</evidence>
<evidence type="ECO:0000259" key="3">
    <source>
        <dbReference type="PROSITE" id="PS51635"/>
    </source>
</evidence>
<feature type="active site" description="Proton acceptor" evidence="2">
    <location>
        <position position="254"/>
    </location>
</feature>
<dbReference type="SUPFAM" id="SSF52151">
    <property type="entry name" value="FabD/lysophospholipase-like"/>
    <property type="match status" value="1"/>
</dbReference>
<feature type="short sequence motif" description="GXSXG" evidence="2">
    <location>
        <begin position="109"/>
        <end position="113"/>
    </location>
</feature>
<dbReference type="InterPro" id="IPR002641">
    <property type="entry name" value="PNPLA_dom"/>
</dbReference>
<proteinExistence type="predicted"/>
<organism evidence="4 5">
    <name type="scientific">Bosea rubneri</name>
    <dbReference type="NCBI Taxonomy" id="3075434"/>
    <lineage>
        <taxon>Bacteria</taxon>
        <taxon>Pseudomonadati</taxon>
        <taxon>Pseudomonadota</taxon>
        <taxon>Alphaproteobacteria</taxon>
        <taxon>Hyphomicrobiales</taxon>
        <taxon>Boseaceae</taxon>
        <taxon>Bosea</taxon>
    </lineage>
</organism>
<feature type="domain" description="PNPLA" evidence="3">
    <location>
        <begin position="76"/>
        <end position="267"/>
    </location>
</feature>
<keyword evidence="2" id="KW-0378">Hydrolase</keyword>
<dbReference type="Pfam" id="PF01734">
    <property type="entry name" value="Patatin"/>
    <property type="match status" value="1"/>
</dbReference>
<dbReference type="Gene3D" id="3.40.1090.10">
    <property type="entry name" value="Cytosolic phospholipase A2 catalytic domain"/>
    <property type="match status" value="1"/>
</dbReference>
<name>A0ABU3S6U1_9HYPH</name>
<feature type="short sequence motif" description="GXGXXG" evidence="2">
    <location>
        <begin position="80"/>
        <end position="85"/>
    </location>
</feature>
<evidence type="ECO:0000313" key="5">
    <source>
        <dbReference type="Proteomes" id="UP001254257"/>
    </source>
</evidence>
<dbReference type="RefSeq" id="WP_316018455.1">
    <property type="nucleotide sequence ID" value="NZ_JAWDID010000014.1"/>
</dbReference>
<sequence>MLAALSSGCVGSTSRSAVPASLAPTAAVEGVRFARFWGDQVGPDIRAAITQQYEQTVRAVRAGRRPAEELRRADFLAISGGGADGAFSAGFLKGWSGRGDRPAFEVVTGVSTGALAAPFAFLGPAYDGQLEEVFTAYGDSDIYIDRGLIGLVGSGLYDNAPLRRLIARYMSDAMVEAIAQEYQLGRRLLIQTTNIDAQRPVIWDLTAIAASSRPDRRERMVDILLASAALPAIFPPVRLDVLAAGEPHQELHVDGATVSQVFFAPPNLRLADYERRFFGAPRARTLYLIRNGRLDPQYAVTEETTIGIARRSIETLVKYQAVADLVRLEAQARAANGKVLFTAIPAGFERKPKSEFDRSYMRELFQIGVTAGRDGSWRRQAPRTPTAAR</sequence>
<dbReference type="PROSITE" id="PS51635">
    <property type="entry name" value="PNPLA"/>
    <property type="match status" value="1"/>
</dbReference>
<keyword evidence="5" id="KW-1185">Reference proteome</keyword>
<keyword evidence="2" id="KW-0442">Lipid degradation</keyword>
<dbReference type="Proteomes" id="UP001254257">
    <property type="component" value="Unassembled WGS sequence"/>
</dbReference>
<dbReference type="InterPro" id="IPR016035">
    <property type="entry name" value="Acyl_Trfase/lysoPLipase"/>
</dbReference>
<comment type="caution">
    <text evidence="4">The sequence shown here is derived from an EMBL/GenBank/DDBJ whole genome shotgun (WGS) entry which is preliminary data.</text>
</comment>
<keyword evidence="1 2" id="KW-0443">Lipid metabolism</keyword>
<protein>
    <submittedName>
        <fullName evidence="4">Patatin-like phospholipase family protein</fullName>
    </submittedName>
</protein>
<feature type="active site" description="Nucleophile" evidence="2">
    <location>
        <position position="111"/>
    </location>
</feature>